<reference evidence="1" key="1">
    <citation type="journal article" date="2021" name="Proc. Natl. Acad. Sci. U.S.A.">
        <title>A Catalog of Tens of Thousands of Viruses from Human Metagenomes Reveals Hidden Associations with Chronic Diseases.</title>
        <authorList>
            <person name="Tisza M.J."/>
            <person name="Buck C.B."/>
        </authorList>
    </citation>
    <scope>NUCLEOTIDE SEQUENCE</scope>
    <source>
        <strain evidence="1">Ctxc31</strain>
    </source>
</reference>
<dbReference type="Gene3D" id="3.60.21.10">
    <property type="match status" value="1"/>
</dbReference>
<dbReference type="InterPro" id="IPR029052">
    <property type="entry name" value="Metallo-depent_PP-like"/>
</dbReference>
<dbReference type="InterPro" id="IPR050535">
    <property type="entry name" value="DNA_Repair-Maintenance_Comp"/>
</dbReference>
<sequence length="345" mass="40000">MKNPIALVYTDFHIKPETLDSVTKLCEEAIEIASNAGIKTHIWLGDIFDNRISQKMDVLNGLTSIIEKYDKRGHNILAIVGNHDKTDYNKTDSFLEAYKYHPSFDLINDLDIRWVNELKCLFLPFFTDDILNEYILDFPKIEGIDVLFGHFAVAGSRNNDRSVVENNIKPSSFKDFKKVYLGHYHDYQQVGSNIFHLGSLQQNNFGEDESKGFWMLYDDCTVELLKSKNGNVFKKERLDLDNIPPKQLKATLRKIKEDNPNSRLRIELWGKSSTLESFDKSEYSNLGIDFKKKHKDVELSIDIAVNEKVEKLSDSDIIEKFKEFCNENDYRYEEGLSILKQVLCQ</sequence>
<dbReference type="PANTHER" id="PTHR30337">
    <property type="entry name" value="COMPONENT OF ATP-DEPENDENT DSDNA EXONUCLEASE"/>
    <property type="match status" value="1"/>
</dbReference>
<proteinExistence type="predicted"/>
<dbReference type="EMBL" id="BK014938">
    <property type="protein sequence ID" value="DAD83476.1"/>
    <property type="molecule type" value="Genomic_DNA"/>
</dbReference>
<evidence type="ECO:0000313" key="1">
    <source>
        <dbReference type="EMBL" id="DAD83476.1"/>
    </source>
</evidence>
<name>A0A8S5MMP1_9CAUD</name>
<organism evidence="1">
    <name type="scientific">Siphoviridae sp. ctxc31</name>
    <dbReference type="NCBI Taxonomy" id="2826520"/>
    <lineage>
        <taxon>Viruses</taxon>
        <taxon>Duplodnaviria</taxon>
        <taxon>Heunggongvirae</taxon>
        <taxon>Uroviricota</taxon>
        <taxon>Caudoviricetes</taxon>
    </lineage>
</organism>
<dbReference type="SUPFAM" id="SSF56300">
    <property type="entry name" value="Metallo-dependent phosphatases"/>
    <property type="match status" value="1"/>
</dbReference>
<protein>
    <submittedName>
        <fullName evidence="1">Putative DNA double strand break repair</fullName>
    </submittedName>
</protein>
<accession>A0A8S5MMP1</accession>